<dbReference type="CDD" id="cd04301">
    <property type="entry name" value="NAT_SF"/>
    <property type="match status" value="1"/>
</dbReference>
<dbReference type="PROSITE" id="PS51186">
    <property type="entry name" value="GNAT"/>
    <property type="match status" value="1"/>
</dbReference>
<dbReference type="Proteomes" id="UP000027466">
    <property type="component" value="Unassembled WGS sequence"/>
</dbReference>
<dbReference type="PANTHER" id="PTHR43415">
    <property type="entry name" value="SPERMIDINE N(1)-ACETYLTRANSFERASE"/>
    <property type="match status" value="1"/>
</dbReference>
<reference evidence="2 3" key="1">
    <citation type="submission" date="2014-03" db="EMBL/GenBank/DDBJ databases">
        <title>Draft Genome Sequences of Four Burkholderia Strains.</title>
        <authorList>
            <person name="Liu X.Y."/>
            <person name="Li C.X."/>
            <person name="Xu J.H."/>
        </authorList>
    </citation>
    <scope>NUCLEOTIDE SEQUENCE [LARGE SCALE GENOMIC DNA]</scope>
    <source>
        <strain evidence="2 3">DSM 50014</strain>
    </source>
</reference>
<protein>
    <submittedName>
        <fullName evidence="2">Acetyltransferase</fullName>
    </submittedName>
</protein>
<dbReference type="InterPro" id="IPR016181">
    <property type="entry name" value="Acyl_CoA_acyltransferase"/>
</dbReference>
<name>A0A069PGS3_9BURK</name>
<dbReference type="Gene3D" id="3.40.630.30">
    <property type="match status" value="1"/>
</dbReference>
<proteinExistence type="predicted"/>
<dbReference type="GO" id="GO:0016747">
    <property type="term" value="F:acyltransferase activity, transferring groups other than amino-acyl groups"/>
    <property type="evidence" value="ECO:0007669"/>
    <property type="project" value="InterPro"/>
</dbReference>
<evidence type="ECO:0000313" key="3">
    <source>
        <dbReference type="Proteomes" id="UP000027466"/>
    </source>
</evidence>
<gene>
    <name evidence="2" type="ORF">BG61_28440</name>
</gene>
<evidence type="ECO:0000313" key="2">
    <source>
        <dbReference type="EMBL" id="KDR39913.1"/>
    </source>
</evidence>
<keyword evidence="2" id="KW-0808">Transferase</keyword>
<dbReference type="Pfam" id="PF13302">
    <property type="entry name" value="Acetyltransf_3"/>
    <property type="match status" value="1"/>
</dbReference>
<sequence>MKHIHAPYIYGAVRLRMLAESDLRDTLAWRNRDGVRQQFKSPAPLEWESHHNWFLRYCEKSDDLVFVVEHVATGGKVGQVAIYSIDNVKRTAEIGRFVVSPEYQGQGLMRQGIEALMRFASSELALRSVYLEAIETNARARALYEALGFVQQEAVEGLIRMERSLNDHV</sequence>
<feature type="domain" description="N-acetyltransferase" evidence="1">
    <location>
        <begin position="13"/>
        <end position="166"/>
    </location>
</feature>
<comment type="caution">
    <text evidence="2">The sequence shown here is derived from an EMBL/GenBank/DDBJ whole genome shotgun (WGS) entry which is preliminary data.</text>
</comment>
<dbReference type="RefSeq" id="WP_035942395.1">
    <property type="nucleotide sequence ID" value="NZ_CADFFX010000003.1"/>
</dbReference>
<dbReference type="SUPFAM" id="SSF55729">
    <property type="entry name" value="Acyl-CoA N-acyltransferases (Nat)"/>
    <property type="match status" value="1"/>
</dbReference>
<dbReference type="AlphaFoldDB" id="A0A069PGS3"/>
<dbReference type="InterPro" id="IPR000182">
    <property type="entry name" value="GNAT_dom"/>
</dbReference>
<organism evidence="2 3">
    <name type="scientific">Caballeronia glathei</name>
    <dbReference type="NCBI Taxonomy" id="60547"/>
    <lineage>
        <taxon>Bacteria</taxon>
        <taxon>Pseudomonadati</taxon>
        <taxon>Pseudomonadota</taxon>
        <taxon>Betaproteobacteria</taxon>
        <taxon>Burkholderiales</taxon>
        <taxon>Burkholderiaceae</taxon>
        <taxon>Caballeronia</taxon>
    </lineage>
</organism>
<dbReference type="PANTHER" id="PTHR43415:SF3">
    <property type="entry name" value="GNAT-FAMILY ACETYLTRANSFERASE"/>
    <property type="match status" value="1"/>
</dbReference>
<dbReference type="EMBL" id="JFHC01000049">
    <property type="protein sequence ID" value="KDR39913.1"/>
    <property type="molecule type" value="Genomic_DNA"/>
</dbReference>
<keyword evidence="3" id="KW-1185">Reference proteome</keyword>
<accession>A0A069PGS3</accession>
<evidence type="ECO:0000259" key="1">
    <source>
        <dbReference type="PROSITE" id="PS51186"/>
    </source>
</evidence>